<protein>
    <submittedName>
        <fullName evidence="2">Uncharacterized protein</fullName>
    </submittedName>
</protein>
<evidence type="ECO:0000313" key="3">
    <source>
        <dbReference type="Proteomes" id="UP000187735"/>
    </source>
</evidence>
<organism evidence="2 3">
    <name type="scientific">Fuerstiella marisgermanici</name>
    <dbReference type="NCBI Taxonomy" id="1891926"/>
    <lineage>
        <taxon>Bacteria</taxon>
        <taxon>Pseudomonadati</taxon>
        <taxon>Planctomycetota</taxon>
        <taxon>Planctomycetia</taxon>
        <taxon>Planctomycetales</taxon>
        <taxon>Planctomycetaceae</taxon>
        <taxon>Fuerstiella</taxon>
    </lineage>
</organism>
<name>A0A1P8WCE9_9PLAN</name>
<dbReference type="KEGG" id="fmr:Fuma_01315"/>
<accession>A0A1P8WCE9</accession>
<evidence type="ECO:0000256" key="1">
    <source>
        <dbReference type="SAM" id="MobiDB-lite"/>
    </source>
</evidence>
<dbReference type="EMBL" id="CP017641">
    <property type="protein sequence ID" value="APZ91724.1"/>
    <property type="molecule type" value="Genomic_DNA"/>
</dbReference>
<reference evidence="2 3" key="1">
    <citation type="journal article" date="2016" name="Front. Microbiol.">
        <title>Fuerstia marisgermanicae gen. nov., sp. nov., an Unusual Member of the Phylum Planctomycetes from the German Wadden Sea.</title>
        <authorList>
            <person name="Kohn T."/>
            <person name="Heuer A."/>
            <person name="Jogler M."/>
            <person name="Vollmers J."/>
            <person name="Boedeker C."/>
            <person name="Bunk B."/>
            <person name="Rast P."/>
            <person name="Borchert D."/>
            <person name="Glockner I."/>
            <person name="Freese H.M."/>
            <person name="Klenk H.P."/>
            <person name="Overmann J."/>
            <person name="Kaster A.K."/>
            <person name="Rohde M."/>
            <person name="Wiegand S."/>
            <person name="Jogler C."/>
        </authorList>
    </citation>
    <scope>NUCLEOTIDE SEQUENCE [LARGE SCALE GENOMIC DNA]</scope>
    <source>
        <strain evidence="2 3">NH11</strain>
    </source>
</reference>
<proteinExistence type="predicted"/>
<evidence type="ECO:0000313" key="2">
    <source>
        <dbReference type="EMBL" id="APZ91724.1"/>
    </source>
</evidence>
<gene>
    <name evidence="2" type="ORF">Fuma_01315</name>
</gene>
<sequence>MYRNGGQHSLACETATGPSGADGYVLSPSGLKHGNRNSHRTVASLSALIRPCHERKLTT</sequence>
<dbReference type="STRING" id="1891926.Fuma_01315"/>
<keyword evidence="3" id="KW-1185">Reference proteome</keyword>
<feature type="region of interest" description="Disordered" evidence="1">
    <location>
        <begin position="1"/>
        <end position="37"/>
    </location>
</feature>
<dbReference type="AlphaFoldDB" id="A0A1P8WCE9"/>
<dbReference type="Proteomes" id="UP000187735">
    <property type="component" value="Chromosome"/>
</dbReference>